<keyword evidence="2" id="KW-1133">Transmembrane helix</keyword>
<gene>
    <name evidence="4" type="ORF">EVOR1521_LOCUS25425</name>
</gene>
<dbReference type="AlphaFoldDB" id="A0AA36NDV6"/>
<proteinExistence type="predicted"/>
<evidence type="ECO:0000256" key="1">
    <source>
        <dbReference type="SAM" id="MobiDB-lite"/>
    </source>
</evidence>
<dbReference type="Proteomes" id="UP001178507">
    <property type="component" value="Unassembled WGS sequence"/>
</dbReference>
<feature type="transmembrane region" description="Helical" evidence="2">
    <location>
        <begin position="86"/>
        <end position="104"/>
    </location>
</feature>
<sequence>MLMEFLCLFFLGIVQQLLECVSLQKAEAKTLQRKKLTVLYWWPLLVWLCDFTLSLARGTLLGLCFLLLLLGKIFNSTSGLSIRVNWVWRARLFALLFLLVGLAFQSPLLPCSRASCVDGLHQIYLSAEQCERMEGLDLSILGSEASSAQCLVPGEEALGHDTTWTLAVQTLGIRRVQGDSFWDGLWALFFSQLGQLVLLILAATVQLRMYSSKIFWEYRDVFLVEPEEVIFARAQRFAHEFYCRVKLEERASRHRMQALVEKLHRTKQKIRNILELKTEESGGKSVRRQFKYLIQRSHEDQDVAIEELQMNCGLTKEHADQVMQMFSCNVEIGKQYANLLQQIALGRLKPDGWILRQEVQRLLDTLQLVKEMSGQAPKRSVPSSSSLSPKSARSRLESEGTMSSEDTLEHAKIWERFQAWWTPWKDYFMKCLAGFKVSQFLSSIMCDHAFLGLDEENYCVDAARVSTDELCEHRAGNNLLRIVWKAWLSNLPMITALFCTVAFVLNRSVLDTIRLFVVVFFCLRQYPFPDKWLWTFLRYYSTVVLILRTLYDLPIVCAGLQLRSPRPQGEKRLPFEPEDSYSWCPVFTEIGYDILLGLAKRSTSSSLDPSQTWIDVAWS</sequence>
<keyword evidence="5" id="KW-1185">Reference proteome</keyword>
<feature type="region of interest" description="Disordered" evidence="1">
    <location>
        <begin position="374"/>
        <end position="403"/>
    </location>
</feature>
<feature type="chain" id="PRO_5041201836" evidence="3">
    <location>
        <begin position="17"/>
        <end position="619"/>
    </location>
</feature>
<evidence type="ECO:0000256" key="3">
    <source>
        <dbReference type="SAM" id="SignalP"/>
    </source>
</evidence>
<evidence type="ECO:0000256" key="2">
    <source>
        <dbReference type="SAM" id="Phobius"/>
    </source>
</evidence>
<feature type="transmembrane region" description="Helical" evidence="2">
    <location>
        <begin position="44"/>
        <end position="74"/>
    </location>
</feature>
<name>A0AA36NDV6_9DINO</name>
<accession>A0AA36NDV6</accession>
<dbReference type="EMBL" id="CAUJNA010003458">
    <property type="protein sequence ID" value="CAJ1402574.1"/>
    <property type="molecule type" value="Genomic_DNA"/>
</dbReference>
<organism evidence="4 5">
    <name type="scientific">Effrenium voratum</name>
    <dbReference type="NCBI Taxonomy" id="2562239"/>
    <lineage>
        <taxon>Eukaryota</taxon>
        <taxon>Sar</taxon>
        <taxon>Alveolata</taxon>
        <taxon>Dinophyceae</taxon>
        <taxon>Suessiales</taxon>
        <taxon>Symbiodiniaceae</taxon>
        <taxon>Effrenium</taxon>
    </lineage>
</organism>
<evidence type="ECO:0000313" key="5">
    <source>
        <dbReference type="Proteomes" id="UP001178507"/>
    </source>
</evidence>
<comment type="caution">
    <text evidence="4">The sequence shown here is derived from an EMBL/GenBank/DDBJ whole genome shotgun (WGS) entry which is preliminary data.</text>
</comment>
<feature type="transmembrane region" description="Helical" evidence="2">
    <location>
        <begin position="482"/>
        <end position="505"/>
    </location>
</feature>
<feature type="signal peptide" evidence="3">
    <location>
        <begin position="1"/>
        <end position="16"/>
    </location>
</feature>
<reference evidence="4" key="1">
    <citation type="submission" date="2023-08" db="EMBL/GenBank/DDBJ databases">
        <authorList>
            <person name="Chen Y."/>
            <person name="Shah S."/>
            <person name="Dougan E. K."/>
            <person name="Thang M."/>
            <person name="Chan C."/>
        </authorList>
    </citation>
    <scope>NUCLEOTIDE SEQUENCE</scope>
</reference>
<keyword evidence="3" id="KW-0732">Signal</keyword>
<protein>
    <submittedName>
        <fullName evidence="4">Uncharacterized protein</fullName>
    </submittedName>
</protein>
<feature type="transmembrane region" description="Helical" evidence="2">
    <location>
        <begin position="185"/>
        <end position="205"/>
    </location>
</feature>
<keyword evidence="2" id="KW-0472">Membrane</keyword>
<feature type="compositionally biased region" description="Low complexity" evidence="1">
    <location>
        <begin position="376"/>
        <end position="391"/>
    </location>
</feature>
<evidence type="ECO:0000313" key="4">
    <source>
        <dbReference type="EMBL" id="CAJ1402574.1"/>
    </source>
</evidence>
<keyword evidence="2" id="KW-0812">Transmembrane</keyword>